<dbReference type="AlphaFoldDB" id="D2CLZ4"/>
<keyword evidence="9 17" id="KW-0249">Electron transport</keyword>
<evidence type="ECO:0000256" key="16">
    <source>
        <dbReference type="PIRSR" id="PIRSR038885-2"/>
    </source>
</evidence>
<organism evidence="20">
    <name type="scientific">Candida maltosa</name>
    <name type="common">Yeast</name>
    <dbReference type="NCBI Taxonomy" id="5479"/>
    <lineage>
        <taxon>Eukaryota</taxon>
        <taxon>Fungi</taxon>
        <taxon>Dikarya</taxon>
        <taxon>Ascomycota</taxon>
        <taxon>Saccharomycotina</taxon>
        <taxon>Pichiomycetes</taxon>
        <taxon>Debaryomycetaceae</taxon>
        <taxon>Candida/Lodderomyces clade</taxon>
        <taxon>Candida</taxon>
    </lineage>
</organism>
<evidence type="ECO:0000256" key="7">
    <source>
        <dbReference type="ARBA" id="ARBA00022723"/>
    </source>
</evidence>
<accession>D2CLZ4</accession>
<evidence type="ECO:0000256" key="17">
    <source>
        <dbReference type="RuleBase" id="RU362117"/>
    </source>
</evidence>
<evidence type="ECO:0000256" key="9">
    <source>
        <dbReference type="ARBA" id="ARBA00022982"/>
    </source>
</evidence>
<feature type="binding site" description="axial binding residue" evidence="16">
    <location>
        <position position="183"/>
    </location>
    <ligand>
        <name>heme b</name>
        <dbReference type="ChEBI" id="CHEBI:60344"/>
        <label>b562</label>
    </ligand>
    <ligandPart>
        <name>Fe</name>
        <dbReference type="ChEBI" id="CHEBI:18248"/>
    </ligandPart>
</feature>
<dbReference type="GO" id="GO:0008121">
    <property type="term" value="F:quinol-cytochrome-c reductase activity"/>
    <property type="evidence" value="ECO:0007669"/>
    <property type="project" value="InterPro"/>
</dbReference>
<gene>
    <name evidence="20" type="primary">cob</name>
</gene>
<evidence type="ECO:0000313" key="20">
    <source>
        <dbReference type="EMBL" id="ABX10010.1"/>
    </source>
</evidence>
<dbReference type="RefSeq" id="YP_003434128.1">
    <property type="nucleotide sequence ID" value="NC_013830.1"/>
</dbReference>
<dbReference type="InterPro" id="IPR048260">
    <property type="entry name" value="Cytochrome_b_C_euk/bac"/>
</dbReference>
<keyword evidence="8" id="KW-0999">Mitochondrion inner membrane</keyword>
<sequence length="386" mass="43495">MPIRKSNTFLSLVNSYLIDSPQPSSLNYWWNLGSLLGMCLVIQIASGVFLAMHYSSNIELAFDSVEHIMRDVQAGWLLRYIHANGASFFFICMYLHIGKALYYGSYKTPRLLAWIIGVIIFILTMATAFMGYCLVYGQMSHWGATVITNLLSAIPFIGNDIVPFIWGGFSVSNPTIQRFFALHFLLPFILAALVCMHLMALHVNGSSNPLGVTANIDRLSFHPYFVFKDLVTVFVFLLIFSLFVFYSPNTLGHSDNYIPGNPMVTPPSIVPEWYLLPFYAILRSIPDKLGGVIAMFGAILILLTLPYSDRSVIRGNTFKILSKLAFYLFVFNFILLGNLGQLHVEVPYIALGQYATAYYFAHYLIIVPLISTLENILYYIGTLKKV</sequence>
<dbReference type="PANTHER" id="PTHR19271:SF16">
    <property type="entry name" value="CYTOCHROME B"/>
    <property type="match status" value="1"/>
</dbReference>
<evidence type="ECO:0000256" key="14">
    <source>
        <dbReference type="ARBA" id="ARBA00061233"/>
    </source>
</evidence>
<keyword evidence="11 16" id="KW-0408">Iron</keyword>
<dbReference type="Pfam" id="PF00032">
    <property type="entry name" value="Cytochrom_B_C"/>
    <property type="match status" value="1"/>
</dbReference>
<evidence type="ECO:0000256" key="12">
    <source>
        <dbReference type="ARBA" id="ARBA00023128"/>
    </source>
</evidence>
<keyword evidence="10 17" id="KW-1133">Transmembrane helix</keyword>
<feature type="binding site" evidence="15">
    <location>
        <position position="202"/>
    </location>
    <ligand>
        <name>a ubiquinone</name>
        <dbReference type="ChEBI" id="CHEBI:16389"/>
    </ligand>
</feature>
<dbReference type="PANTHER" id="PTHR19271">
    <property type="entry name" value="CYTOCHROME B"/>
    <property type="match status" value="1"/>
</dbReference>
<evidence type="ECO:0000256" key="3">
    <source>
        <dbReference type="ARBA" id="ARBA00022448"/>
    </source>
</evidence>
<dbReference type="GeneID" id="8774675"/>
<feature type="transmembrane region" description="Helical" evidence="17">
    <location>
        <begin position="320"/>
        <end position="340"/>
    </location>
</feature>
<dbReference type="InterPro" id="IPR027387">
    <property type="entry name" value="Cytb/b6-like_sf"/>
</dbReference>
<dbReference type="PROSITE" id="PS51003">
    <property type="entry name" value="CYTB_CTER"/>
    <property type="match status" value="1"/>
</dbReference>
<comment type="cofactor">
    <cofactor evidence="17">
        <name>heme b</name>
        <dbReference type="ChEBI" id="CHEBI:60344"/>
    </cofactor>
    <text evidence="17">Binds 2 heme groups non-covalently.</text>
</comment>
<comment type="similarity">
    <text evidence="14 17">Belongs to the cytochrome b family.</text>
</comment>
<dbReference type="SUPFAM" id="SSF81342">
    <property type="entry name" value="Transmembrane di-heme cytochromes"/>
    <property type="match status" value="1"/>
</dbReference>
<dbReference type="Gene3D" id="1.20.810.10">
    <property type="entry name" value="Cytochrome Bc1 Complex, Chain C"/>
    <property type="match status" value="1"/>
</dbReference>
<comment type="function">
    <text evidence="17">Component of the ubiquinol-cytochrome c reductase complex (complex III or cytochrome b-c1 complex) that is part of the mitochondrial respiratory chain. The b-c1 complex mediates electron transfer from ubiquinol to cytochrome c. Contributes to the generation of a proton gradient across the mitochondrial membrane that is then used for ATP synthesis.</text>
</comment>
<dbReference type="GO" id="GO:0045275">
    <property type="term" value="C:respiratory chain complex III"/>
    <property type="evidence" value="ECO:0007669"/>
    <property type="project" value="InterPro"/>
</dbReference>
<keyword evidence="6 17" id="KW-0812">Transmembrane</keyword>
<evidence type="ECO:0000256" key="10">
    <source>
        <dbReference type="ARBA" id="ARBA00022989"/>
    </source>
</evidence>
<dbReference type="GO" id="GO:0016491">
    <property type="term" value="F:oxidoreductase activity"/>
    <property type="evidence" value="ECO:0007669"/>
    <property type="project" value="UniProtKB-UniRule"/>
</dbReference>
<feature type="binding site" description="axial binding residue" evidence="16">
    <location>
        <position position="82"/>
    </location>
    <ligand>
        <name>heme b</name>
        <dbReference type="ChEBI" id="CHEBI:60344"/>
        <label>b562</label>
    </ligand>
    <ligandPart>
        <name>Fe</name>
        <dbReference type="ChEBI" id="CHEBI:18248"/>
    </ligandPart>
</feature>
<feature type="binding site" description="axial binding residue" evidence="16">
    <location>
        <position position="96"/>
    </location>
    <ligand>
        <name>heme b</name>
        <dbReference type="ChEBI" id="CHEBI:60344"/>
        <label>b566</label>
    </ligand>
    <ligandPart>
        <name>Fe</name>
        <dbReference type="ChEBI" id="CHEBI:18248"/>
    </ligandPart>
</feature>
<feature type="binding site" description="axial binding residue" evidence="16">
    <location>
        <position position="197"/>
    </location>
    <ligand>
        <name>heme b</name>
        <dbReference type="ChEBI" id="CHEBI:60344"/>
        <label>b566</label>
    </ligand>
    <ligandPart>
        <name>Fe</name>
        <dbReference type="ChEBI" id="CHEBI:18248"/>
    </ligandPart>
</feature>
<dbReference type="InterPro" id="IPR036150">
    <property type="entry name" value="Cyt_b/b6_C_sf"/>
</dbReference>
<dbReference type="Pfam" id="PF00033">
    <property type="entry name" value="Cytochrome_B"/>
    <property type="match status" value="1"/>
</dbReference>
<dbReference type="InterPro" id="IPR016174">
    <property type="entry name" value="Di-haem_cyt_TM"/>
</dbReference>
<evidence type="ECO:0000256" key="8">
    <source>
        <dbReference type="ARBA" id="ARBA00022792"/>
    </source>
</evidence>
<evidence type="ECO:0000256" key="6">
    <source>
        <dbReference type="ARBA" id="ARBA00022692"/>
    </source>
</evidence>
<keyword evidence="4 16" id="KW-0349">Heme</keyword>
<dbReference type="GO" id="GO:0006122">
    <property type="term" value="P:mitochondrial electron transport, ubiquinol to cytochrome c"/>
    <property type="evidence" value="ECO:0007669"/>
    <property type="project" value="TreeGrafter"/>
</dbReference>
<dbReference type="CDD" id="cd00284">
    <property type="entry name" value="Cytochrome_b_N"/>
    <property type="match status" value="1"/>
</dbReference>
<keyword evidence="5 17" id="KW-0679">Respiratory chain</keyword>
<feature type="transmembrane region" description="Helical" evidence="17">
    <location>
        <begin position="147"/>
        <end position="169"/>
    </location>
</feature>
<proteinExistence type="inferred from homology"/>
<feature type="transmembrane region" description="Helical" evidence="17">
    <location>
        <begin position="360"/>
        <end position="380"/>
    </location>
</feature>
<protein>
    <recommendedName>
        <fullName evidence="2 17">Cytochrome b</fullName>
    </recommendedName>
</protein>
<feature type="transmembrane region" description="Helical" evidence="17">
    <location>
        <begin position="224"/>
        <end position="246"/>
    </location>
</feature>
<dbReference type="SUPFAM" id="SSF81648">
    <property type="entry name" value="a domain/subunit of cytochrome bc1 complex (Ubiquinol-cytochrome c reductase)"/>
    <property type="match status" value="1"/>
</dbReference>
<dbReference type="InterPro" id="IPR005797">
    <property type="entry name" value="Cyt_b/b6_N"/>
</dbReference>
<evidence type="ECO:0000256" key="15">
    <source>
        <dbReference type="PIRSR" id="PIRSR038885-1"/>
    </source>
</evidence>
<keyword evidence="13 17" id="KW-0472">Membrane</keyword>
<evidence type="ECO:0000256" key="5">
    <source>
        <dbReference type="ARBA" id="ARBA00022660"/>
    </source>
</evidence>
<evidence type="ECO:0000256" key="4">
    <source>
        <dbReference type="ARBA" id="ARBA00022617"/>
    </source>
</evidence>
<evidence type="ECO:0000259" key="18">
    <source>
        <dbReference type="PROSITE" id="PS51002"/>
    </source>
</evidence>
<comment type="cofactor">
    <cofactor evidence="16">
        <name>heme</name>
        <dbReference type="ChEBI" id="CHEBI:30413"/>
    </cofactor>
    <text evidence="16">Binds 2 heme groups non-covalently.</text>
</comment>
<feature type="transmembrane region" description="Helical" evidence="17">
    <location>
        <begin position="28"/>
        <end position="55"/>
    </location>
</feature>
<dbReference type="PROSITE" id="PS51002">
    <property type="entry name" value="CYTB_NTER"/>
    <property type="match status" value="1"/>
</dbReference>
<dbReference type="InterPro" id="IPR005798">
    <property type="entry name" value="Cyt_b/b6_C"/>
</dbReference>
<evidence type="ECO:0000256" key="2">
    <source>
        <dbReference type="ARBA" id="ARBA00013531"/>
    </source>
</evidence>
<feature type="domain" description="Cytochrome b/b6 C-terminal region profile" evidence="19">
    <location>
        <begin position="211"/>
        <end position="381"/>
    </location>
</feature>
<dbReference type="InterPro" id="IPR030689">
    <property type="entry name" value="Cytochrome_b"/>
</dbReference>
<name>D2CLZ4_CANMA</name>
<comment type="subcellular location">
    <subcellularLocation>
        <location evidence="1">Mitochondrion inner membrane</location>
        <topology evidence="1">Multi-pass membrane protein</topology>
    </subcellularLocation>
</comment>
<feature type="transmembrane region" description="Helical" evidence="17">
    <location>
        <begin position="112"/>
        <end position="135"/>
    </location>
</feature>
<evidence type="ECO:0000256" key="1">
    <source>
        <dbReference type="ARBA" id="ARBA00004448"/>
    </source>
</evidence>
<dbReference type="GO" id="GO:0005743">
    <property type="term" value="C:mitochondrial inner membrane"/>
    <property type="evidence" value="ECO:0007669"/>
    <property type="project" value="UniProtKB-SubCell"/>
</dbReference>
<evidence type="ECO:0000256" key="11">
    <source>
        <dbReference type="ARBA" id="ARBA00023004"/>
    </source>
</evidence>
<feature type="transmembrane region" description="Helical" evidence="17">
    <location>
        <begin position="181"/>
        <end position="203"/>
    </location>
</feature>
<feature type="transmembrane region" description="Helical" evidence="17">
    <location>
        <begin position="76"/>
        <end position="97"/>
    </location>
</feature>
<keyword evidence="7 16" id="KW-0479">Metal-binding</keyword>
<evidence type="ECO:0000259" key="19">
    <source>
        <dbReference type="PROSITE" id="PS51003"/>
    </source>
</evidence>
<dbReference type="PIRSF" id="PIRSF038885">
    <property type="entry name" value="COB"/>
    <property type="match status" value="1"/>
</dbReference>
<keyword evidence="3 17" id="KW-0813">Transport</keyword>
<feature type="transmembrane region" description="Helical" evidence="17">
    <location>
        <begin position="289"/>
        <end position="308"/>
    </location>
</feature>
<dbReference type="InterPro" id="IPR048259">
    <property type="entry name" value="Cytochrome_b_N_euk/bac"/>
</dbReference>
<feature type="domain" description="Cytochrome b/b6 N-terminal region profile" evidence="18">
    <location>
        <begin position="1"/>
        <end position="210"/>
    </location>
</feature>
<evidence type="ECO:0000256" key="13">
    <source>
        <dbReference type="ARBA" id="ARBA00023136"/>
    </source>
</evidence>
<geneLocation type="mitochondrion" evidence="20"/>
<dbReference type="FunFam" id="1.20.810.10:FF:000002">
    <property type="entry name" value="Cytochrome b"/>
    <property type="match status" value="1"/>
</dbReference>
<reference evidence="20" key="1">
    <citation type="submission" date="2007-11" db="EMBL/GenBank/DDBJ databases">
        <title>Complete mtDNA sequence of the yeast Candida maltosa.</title>
        <authorList>
            <person name="Valach M."/>
            <person name="Farkas Z."/>
            <person name="Pfeiffer I."/>
            <person name="Nosek J."/>
        </authorList>
    </citation>
    <scope>NUCLEOTIDE SEQUENCE</scope>
    <source>
        <strain evidence="20">CBS5611</strain>
    </source>
</reference>
<dbReference type="GO" id="GO:0046872">
    <property type="term" value="F:metal ion binding"/>
    <property type="evidence" value="ECO:0007669"/>
    <property type="project" value="UniProtKB-UniRule"/>
</dbReference>
<dbReference type="CDD" id="cd00290">
    <property type="entry name" value="cytochrome_b_C"/>
    <property type="match status" value="1"/>
</dbReference>
<dbReference type="EMBL" id="EU267175">
    <property type="protein sequence ID" value="ABX10010.1"/>
    <property type="molecule type" value="Genomic_DNA"/>
</dbReference>
<keyword evidence="12 17" id="KW-0496">Mitochondrion</keyword>